<dbReference type="Pfam" id="PF07727">
    <property type="entry name" value="RVT_2"/>
    <property type="match status" value="1"/>
</dbReference>
<dbReference type="PANTHER" id="PTHR11439">
    <property type="entry name" value="GAG-POL-RELATED RETROTRANSPOSON"/>
    <property type="match status" value="1"/>
</dbReference>
<name>A0A2I0HY53_PUNGR</name>
<dbReference type="SUPFAM" id="SSF57756">
    <property type="entry name" value="Retrovirus zinc finger-like domains"/>
    <property type="match status" value="1"/>
</dbReference>
<dbReference type="InterPro" id="IPR036875">
    <property type="entry name" value="Znf_CCHC_sf"/>
</dbReference>
<keyword evidence="4" id="KW-1185">Reference proteome</keyword>
<dbReference type="InterPro" id="IPR013103">
    <property type="entry name" value="RVT_2"/>
</dbReference>
<dbReference type="InterPro" id="IPR043502">
    <property type="entry name" value="DNA/RNA_pol_sf"/>
</dbReference>
<dbReference type="GO" id="GO:0003676">
    <property type="term" value="F:nucleic acid binding"/>
    <property type="evidence" value="ECO:0007669"/>
    <property type="project" value="InterPro"/>
</dbReference>
<dbReference type="PROSITE" id="PS50158">
    <property type="entry name" value="ZF_CCHC"/>
    <property type="match status" value="1"/>
</dbReference>
<protein>
    <recommendedName>
        <fullName evidence="2">CCHC-type domain-containing protein</fullName>
    </recommendedName>
</protein>
<keyword evidence="1" id="KW-0862">Zinc</keyword>
<gene>
    <name evidence="3" type="ORF">CRG98_042978</name>
</gene>
<dbReference type="InterPro" id="IPR025724">
    <property type="entry name" value="GAG-pre-integrase_dom"/>
</dbReference>
<evidence type="ECO:0000259" key="2">
    <source>
        <dbReference type="PROSITE" id="PS50158"/>
    </source>
</evidence>
<dbReference type="EMBL" id="PGOL01004751">
    <property type="protein sequence ID" value="PKI36625.1"/>
    <property type="molecule type" value="Genomic_DNA"/>
</dbReference>
<accession>A0A2I0HY53</accession>
<dbReference type="Proteomes" id="UP000233551">
    <property type="component" value="Unassembled WGS sequence"/>
</dbReference>
<dbReference type="Gene3D" id="4.10.60.10">
    <property type="entry name" value="Zinc finger, CCHC-type"/>
    <property type="match status" value="1"/>
</dbReference>
<feature type="domain" description="CCHC-type" evidence="2">
    <location>
        <begin position="78"/>
        <end position="92"/>
    </location>
</feature>
<dbReference type="Pfam" id="PF13976">
    <property type="entry name" value="gag_pre-integrs"/>
    <property type="match status" value="1"/>
</dbReference>
<organism evidence="3 4">
    <name type="scientific">Punica granatum</name>
    <name type="common">Pomegranate</name>
    <dbReference type="NCBI Taxonomy" id="22663"/>
    <lineage>
        <taxon>Eukaryota</taxon>
        <taxon>Viridiplantae</taxon>
        <taxon>Streptophyta</taxon>
        <taxon>Embryophyta</taxon>
        <taxon>Tracheophyta</taxon>
        <taxon>Spermatophyta</taxon>
        <taxon>Magnoliopsida</taxon>
        <taxon>eudicotyledons</taxon>
        <taxon>Gunneridae</taxon>
        <taxon>Pentapetalae</taxon>
        <taxon>rosids</taxon>
        <taxon>malvids</taxon>
        <taxon>Myrtales</taxon>
        <taxon>Lythraceae</taxon>
        <taxon>Punica</taxon>
    </lineage>
</organism>
<dbReference type="GO" id="GO:0008270">
    <property type="term" value="F:zinc ion binding"/>
    <property type="evidence" value="ECO:0007669"/>
    <property type="project" value="UniProtKB-KW"/>
</dbReference>
<keyword evidence="1" id="KW-0863">Zinc-finger</keyword>
<keyword evidence="1" id="KW-0479">Metal-binding</keyword>
<evidence type="ECO:0000313" key="4">
    <source>
        <dbReference type="Proteomes" id="UP000233551"/>
    </source>
</evidence>
<dbReference type="STRING" id="22663.A0A2I0HY53"/>
<dbReference type="AlphaFoldDB" id="A0A2I0HY53"/>
<sequence>MDSELQKQHEHMGAYDMIVHLRQLYQVQARHEQFDVLKALFWAKLIEGSPVGPHVLNMIGCDSGALKPKAKVAKDDCCFHCGNSGHWKRNCKVYLEELKKKKGSETSTSDTSVYNVETKRLKSNDSNPTYLWHCRLGLIGENRISRLHKDGLLDSFDFESIETCEPCLMGKMTTTPFTGKGEQASDLLALIHTDETRGYYFYNPTEGKVFVARTAIFLEKEFLFQGTSGRKLGLGEVLPQNDINQSMGKVAGQPQGVVIQSSTQVTQEPRRFGRIRHEPERYGFLVTQDNDVLLVDNDEPTTYAEAVTSPDSEKWLEAMRSEMEFMYANQVWTLVDPPEGVKPIGSYYDYEIWQMDVKIAFLNGRLLEDVYMTQPEGFVDPQSAGKICKLQRSIYGLKQASRSWNLRFNDVVKEFGFIKNKDEPCVYKKVSGSTVIFLVLYVDDILLIGNDIPSLQFVKTWLGMCFSIKDLGEAIYVLGVVSGKSSKQETVADSTTEAKHIAATNAVKGAVWIKKFVTELAVVPSITDLVELYCDNNRAIAQAKEPRSHQRSKHILRRFHLIREIVDRGDVKICRIPTNKNLADPLTKPLVQSKHKAHTRSLGIRDMPDWL</sequence>
<dbReference type="CDD" id="cd09272">
    <property type="entry name" value="RNase_HI_RT_Ty1"/>
    <property type="match status" value="1"/>
</dbReference>
<evidence type="ECO:0000256" key="1">
    <source>
        <dbReference type="PROSITE-ProRule" id="PRU00047"/>
    </source>
</evidence>
<evidence type="ECO:0000313" key="3">
    <source>
        <dbReference type="EMBL" id="PKI36625.1"/>
    </source>
</evidence>
<comment type="caution">
    <text evidence="3">The sequence shown here is derived from an EMBL/GenBank/DDBJ whole genome shotgun (WGS) entry which is preliminary data.</text>
</comment>
<proteinExistence type="predicted"/>
<dbReference type="InterPro" id="IPR001878">
    <property type="entry name" value="Znf_CCHC"/>
</dbReference>
<reference evidence="3 4" key="1">
    <citation type="submission" date="2017-11" db="EMBL/GenBank/DDBJ databases">
        <title>De-novo sequencing of pomegranate (Punica granatum L.) genome.</title>
        <authorList>
            <person name="Akparov Z."/>
            <person name="Amiraslanov A."/>
            <person name="Hajiyeva S."/>
            <person name="Abbasov M."/>
            <person name="Kaur K."/>
            <person name="Hamwieh A."/>
            <person name="Solovyev V."/>
            <person name="Salamov A."/>
            <person name="Braich B."/>
            <person name="Kosarev P."/>
            <person name="Mahmoud A."/>
            <person name="Hajiyev E."/>
            <person name="Babayeva S."/>
            <person name="Izzatullayeva V."/>
            <person name="Mammadov A."/>
            <person name="Mammadov A."/>
            <person name="Sharifova S."/>
            <person name="Ojaghi J."/>
            <person name="Eynullazada K."/>
            <person name="Bayramov B."/>
            <person name="Abdulazimova A."/>
            <person name="Shahmuradov I."/>
        </authorList>
    </citation>
    <scope>NUCLEOTIDE SEQUENCE [LARGE SCALE GENOMIC DNA]</scope>
    <source>
        <strain evidence="4">cv. AG2017</strain>
        <tissue evidence="3">Leaf</tissue>
    </source>
</reference>
<dbReference type="PANTHER" id="PTHR11439:SF496">
    <property type="entry name" value="RNA-DIRECTED DNA POLYMERASE"/>
    <property type="match status" value="1"/>
</dbReference>
<dbReference type="SUPFAM" id="SSF56672">
    <property type="entry name" value="DNA/RNA polymerases"/>
    <property type="match status" value="1"/>
</dbReference>